<dbReference type="EMBL" id="CP147407">
    <property type="protein sequence ID" value="WXB95374.1"/>
    <property type="molecule type" value="Genomic_DNA"/>
</dbReference>
<keyword evidence="4" id="KW-1185">Reference proteome</keyword>
<gene>
    <name evidence="3" type="ORF">WCV65_12400</name>
</gene>
<feature type="transmembrane region" description="Helical" evidence="2">
    <location>
        <begin position="45"/>
        <end position="68"/>
    </location>
</feature>
<accession>A0ABZ2NCW1</accession>
<feature type="compositionally biased region" description="Polar residues" evidence="1">
    <location>
        <begin position="74"/>
        <end position="83"/>
    </location>
</feature>
<evidence type="ECO:0000256" key="2">
    <source>
        <dbReference type="SAM" id="Phobius"/>
    </source>
</evidence>
<evidence type="ECO:0000256" key="1">
    <source>
        <dbReference type="SAM" id="MobiDB-lite"/>
    </source>
</evidence>
<keyword evidence="2" id="KW-1133">Transmembrane helix</keyword>
<dbReference type="Proteomes" id="UP001377337">
    <property type="component" value="Chromosome"/>
</dbReference>
<reference evidence="3 4" key="1">
    <citation type="submission" date="2024-02" db="EMBL/GenBank/DDBJ databases">
        <title>Seven novel Bacillus-like species.</title>
        <authorList>
            <person name="Liu G."/>
        </authorList>
    </citation>
    <scope>NUCLEOTIDE SEQUENCE [LARGE SCALE GENOMIC DNA]</scope>
    <source>
        <strain evidence="3 4">FJAT-52054</strain>
    </source>
</reference>
<keyword evidence="2" id="KW-0472">Membrane</keyword>
<feature type="compositionally biased region" description="Basic and acidic residues" evidence="1">
    <location>
        <begin position="126"/>
        <end position="135"/>
    </location>
</feature>
<protein>
    <recommendedName>
        <fullName evidence="5">GerMN domain-containing protein</fullName>
    </recommendedName>
</protein>
<sequence length="409" mass="45895">MKKSEYNEEHIQELLSKLPEIRDKRSRDEVYKRASESRPFKQRKIWIGPLVASFAALFILAVISPFWISQFQSGGSGNDSLQMTEEDKGASSGEPADEKESLAQDNQETAERKKPADSSPKTAVPESKEEKKAEQRPAPPVEPNVTFTAKEDQRDQSLVLAYSDSSANYTIPVTLISSGGSIQAEQFNELRAFFDEEKWGLSDYFQDIEIRESENPQHIEIHMSENRKILSSSDALLAEIIQASFGGKGYTAAELYTGDSPGIDMGPLGVLNELELHPSDKRAFFKYENQSKKSLFVKSNISYDSFSDAYTDMTENIGSGLQSVMIEGAKIENVQEQGNELILTFNTFEFQNNEDTVFMLEALLLTAKEFNFETVSFQNINLDKVGTLEVDKPITVPYGPNPIQIEMKK</sequence>
<name>A0ABZ2NCW1_9BACI</name>
<feature type="region of interest" description="Disordered" evidence="1">
    <location>
        <begin position="74"/>
        <end position="150"/>
    </location>
</feature>
<keyword evidence="2" id="KW-0812">Transmembrane</keyword>
<proteinExistence type="predicted"/>
<evidence type="ECO:0008006" key="5">
    <source>
        <dbReference type="Google" id="ProtNLM"/>
    </source>
</evidence>
<evidence type="ECO:0000313" key="3">
    <source>
        <dbReference type="EMBL" id="WXB95374.1"/>
    </source>
</evidence>
<evidence type="ECO:0000313" key="4">
    <source>
        <dbReference type="Proteomes" id="UP001377337"/>
    </source>
</evidence>
<organism evidence="3 4">
    <name type="scientific">Metabacillus sediminis</name>
    <dbReference type="NCBI Taxonomy" id="3117746"/>
    <lineage>
        <taxon>Bacteria</taxon>
        <taxon>Bacillati</taxon>
        <taxon>Bacillota</taxon>
        <taxon>Bacilli</taxon>
        <taxon>Bacillales</taxon>
        <taxon>Bacillaceae</taxon>
        <taxon>Metabacillus</taxon>
    </lineage>
</organism>
<dbReference type="RefSeq" id="WP_338776849.1">
    <property type="nucleotide sequence ID" value="NZ_CP147407.1"/>
</dbReference>